<dbReference type="Gramene" id="RZC79353">
    <property type="protein sequence ID" value="RZC79353"/>
    <property type="gene ID" value="C5167_003564"/>
</dbReference>
<dbReference type="Proteomes" id="UP000316621">
    <property type="component" value="Chromosome 9"/>
</dbReference>
<feature type="region of interest" description="Disordered" evidence="3">
    <location>
        <begin position="48"/>
        <end position="101"/>
    </location>
</feature>
<dbReference type="InterPro" id="IPR045180">
    <property type="entry name" value="La_dom_prot"/>
</dbReference>
<evidence type="ECO:0000313" key="5">
    <source>
        <dbReference type="EMBL" id="RZC79353.1"/>
    </source>
</evidence>
<dbReference type="SMART" id="SM00715">
    <property type="entry name" value="LA"/>
    <property type="match status" value="1"/>
</dbReference>
<dbReference type="Pfam" id="PF05383">
    <property type="entry name" value="La"/>
    <property type="match status" value="1"/>
</dbReference>
<evidence type="ECO:0000259" key="4">
    <source>
        <dbReference type="PROSITE" id="PS50961"/>
    </source>
</evidence>
<evidence type="ECO:0000313" key="6">
    <source>
        <dbReference type="Proteomes" id="UP000316621"/>
    </source>
</evidence>
<dbReference type="CDD" id="cd07323">
    <property type="entry name" value="LAM"/>
    <property type="match status" value="1"/>
</dbReference>
<proteinExistence type="predicted"/>
<accession>A0A4Y7L1C5</accession>
<feature type="domain" description="HTH La-type RNA-binding" evidence="4">
    <location>
        <begin position="180"/>
        <end position="272"/>
    </location>
</feature>
<evidence type="ECO:0000256" key="3">
    <source>
        <dbReference type="SAM" id="MobiDB-lite"/>
    </source>
</evidence>
<dbReference type="PANTHER" id="PTHR22792">
    <property type="entry name" value="LUPUS LA PROTEIN-RELATED"/>
    <property type="match status" value="1"/>
</dbReference>
<feature type="region of interest" description="Disordered" evidence="3">
    <location>
        <begin position="268"/>
        <end position="294"/>
    </location>
</feature>
<dbReference type="AlphaFoldDB" id="A0A4Y7L1C5"/>
<gene>
    <name evidence="5" type="ORF">C5167_003564</name>
</gene>
<dbReference type="PROSITE" id="PS50961">
    <property type="entry name" value="HTH_LA"/>
    <property type="match status" value="1"/>
</dbReference>
<organism evidence="5 6">
    <name type="scientific">Papaver somniferum</name>
    <name type="common">Opium poppy</name>
    <dbReference type="NCBI Taxonomy" id="3469"/>
    <lineage>
        <taxon>Eukaryota</taxon>
        <taxon>Viridiplantae</taxon>
        <taxon>Streptophyta</taxon>
        <taxon>Embryophyta</taxon>
        <taxon>Tracheophyta</taxon>
        <taxon>Spermatophyta</taxon>
        <taxon>Magnoliopsida</taxon>
        <taxon>Ranunculales</taxon>
        <taxon>Papaveraceae</taxon>
        <taxon>Papaveroideae</taxon>
        <taxon>Papaver</taxon>
    </lineage>
</organism>
<reference evidence="5 6" key="1">
    <citation type="journal article" date="2018" name="Science">
        <title>The opium poppy genome and morphinan production.</title>
        <authorList>
            <person name="Guo L."/>
            <person name="Winzer T."/>
            <person name="Yang X."/>
            <person name="Li Y."/>
            <person name="Ning Z."/>
            <person name="He Z."/>
            <person name="Teodor R."/>
            <person name="Lu Y."/>
            <person name="Bowser T.A."/>
            <person name="Graham I.A."/>
            <person name="Ye K."/>
        </authorList>
    </citation>
    <scope>NUCLEOTIDE SEQUENCE [LARGE SCALE GENOMIC DNA]</scope>
    <source>
        <strain evidence="6">cv. HN1</strain>
        <tissue evidence="5">Leaves</tissue>
    </source>
</reference>
<feature type="compositionally biased region" description="Polar residues" evidence="3">
    <location>
        <begin position="63"/>
        <end position="74"/>
    </location>
</feature>
<dbReference type="STRING" id="3469.A0A4Y7L1C5"/>
<dbReference type="EMBL" id="CM010723">
    <property type="protein sequence ID" value="RZC79353.1"/>
    <property type="molecule type" value="Genomic_DNA"/>
</dbReference>
<dbReference type="InterPro" id="IPR036388">
    <property type="entry name" value="WH-like_DNA-bd_sf"/>
</dbReference>
<evidence type="ECO:0000256" key="2">
    <source>
        <dbReference type="PROSITE-ProRule" id="PRU00332"/>
    </source>
</evidence>
<protein>
    <recommendedName>
        <fullName evidence="4">HTH La-type RNA-binding domain-containing protein</fullName>
    </recommendedName>
</protein>
<dbReference type="Gene3D" id="1.10.10.10">
    <property type="entry name" value="Winged helix-like DNA-binding domain superfamily/Winged helix DNA-binding domain"/>
    <property type="match status" value="1"/>
</dbReference>
<dbReference type="PANTHER" id="PTHR22792:SF132">
    <property type="entry name" value="LA-RELATED PROTEIN 1"/>
    <property type="match status" value="1"/>
</dbReference>
<dbReference type="GO" id="GO:0005737">
    <property type="term" value="C:cytoplasm"/>
    <property type="evidence" value="ECO:0007669"/>
    <property type="project" value="UniProtKB-ARBA"/>
</dbReference>
<keyword evidence="6" id="KW-1185">Reference proteome</keyword>
<dbReference type="SUPFAM" id="SSF46785">
    <property type="entry name" value="Winged helix' DNA-binding domain"/>
    <property type="match status" value="1"/>
</dbReference>
<dbReference type="GO" id="GO:0003723">
    <property type="term" value="F:RNA binding"/>
    <property type="evidence" value="ECO:0007669"/>
    <property type="project" value="UniProtKB-UniRule"/>
</dbReference>
<keyword evidence="1 2" id="KW-0694">RNA-binding</keyword>
<dbReference type="InterPro" id="IPR006630">
    <property type="entry name" value="La_HTH"/>
</dbReference>
<feature type="compositionally biased region" description="Polar residues" evidence="3">
    <location>
        <begin position="268"/>
        <end position="286"/>
    </location>
</feature>
<name>A0A4Y7L1C5_PAPSO</name>
<evidence type="ECO:0000256" key="1">
    <source>
        <dbReference type="ARBA" id="ARBA00022884"/>
    </source>
</evidence>
<dbReference type="InterPro" id="IPR036390">
    <property type="entry name" value="WH_DNA-bd_sf"/>
</dbReference>
<sequence>MNSTNNRNASAAASARELGLSAAYPLNIVKDEPTSVSQIAAVGLPSPHQFSSAGVSVEKPHKTSSGTPASTVSDPSMKDYSHKMNNFAPKPGQSSHQQASFRRGIRPQLPGDWHESCHQNHMGRREHDHLDCNPHTTFSGRDAQHHHHMHPTMINPRNCISLTPRGVSFIPAAPLPMFSAGAGDNLYSIVAKLIECYFSQESLTRNCILLQHMNEEGWVPISLIAGFHQVKQLVKGVPSIQFILQAVRGSEIVETKHDMIRKRNDWNQWISSPTNPEMKTHLQSSNREGRSEGDKIKDRLQELAARDKFEDIHMGFSKFTSELPMIMDEDDKKMVVEAMEALRRILQEKCNVAKDNYGNAAKTYSEAITQLTDRHPDFLDDPSFQELLSDDYKNRCELLDAKIAGIKLKMQADELDEVHLKILRNNLLEDQCEPLLNDLLNWLHIIQSVDSYIRIVAEKDIA</sequence>